<accession>A0A8T9B744</accession>
<evidence type="ECO:0000313" key="2">
    <source>
        <dbReference type="Proteomes" id="UP000469559"/>
    </source>
</evidence>
<dbReference type="AlphaFoldDB" id="A0A8T9B744"/>
<dbReference type="EMBL" id="QGMF01000440">
    <property type="protein sequence ID" value="TVY15874.1"/>
    <property type="molecule type" value="Genomic_DNA"/>
</dbReference>
<reference evidence="1 2" key="1">
    <citation type="submission" date="2018-05" db="EMBL/GenBank/DDBJ databases">
        <title>Whole genome sequencing for identification of molecular markers to develop diagnostic detection tools for the regulated plant pathogen Lachnellula willkommii.</title>
        <authorList>
            <person name="Giroux E."/>
            <person name="Bilodeau G."/>
        </authorList>
    </citation>
    <scope>NUCLEOTIDE SEQUENCE [LARGE SCALE GENOMIC DNA]</scope>
    <source>
        <strain evidence="1 2">CBS 203.66</strain>
    </source>
</reference>
<dbReference type="OrthoDB" id="671439at2759"/>
<comment type="caution">
    <text evidence="1">The sequence shown here is derived from an EMBL/GenBank/DDBJ whole genome shotgun (WGS) entry which is preliminary data.</text>
</comment>
<evidence type="ECO:0000313" key="1">
    <source>
        <dbReference type="EMBL" id="TVY15874.1"/>
    </source>
</evidence>
<proteinExistence type="predicted"/>
<keyword evidence="2" id="KW-1185">Reference proteome</keyword>
<protein>
    <submittedName>
        <fullName evidence="1">Uncharacterized protein</fullName>
    </submittedName>
</protein>
<gene>
    <name evidence="1" type="ORF">LARI1_G006975</name>
</gene>
<organism evidence="1 2">
    <name type="scientific">Lachnellula arida</name>
    <dbReference type="NCBI Taxonomy" id="1316785"/>
    <lineage>
        <taxon>Eukaryota</taxon>
        <taxon>Fungi</taxon>
        <taxon>Dikarya</taxon>
        <taxon>Ascomycota</taxon>
        <taxon>Pezizomycotina</taxon>
        <taxon>Leotiomycetes</taxon>
        <taxon>Helotiales</taxon>
        <taxon>Lachnaceae</taxon>
        <taxon>Lachnellula</taxon>
    </lineage>
</organism>
<name>A0A8T9B744_9HELO</name>
<sequence>MEVALVDVWSACAKKAGWKDGDEILPGTREVGRSEILTGLLYDAPRGTYYKLVFEELMKVMKDIWPDHPPYKMPYAVKVPWEPELGDKMWDVCSY</sequence>
<dbReference type="Proteomes" id="UP000469559">
    <property type="component" value="Unassembled WGS sequence"/>
</dbReference>